<name>A0A6N6JF79_9RHOB</name>
<sequence length="118" mass="12772">MNVLIVENHSSLGAVWRDHIGRLGANACLAHTQADAIEALREDEFEILILNLGLSDGGALAIADYASYRQPNTKVIFVTSDSFFSDGSIFQYMSNACAMVPGETPPEDLAAIVDYHGR</sequence>
<dbReference type="InterPro" id="IPR001789">
    <property type="entry name" value="Sig_transdc_resp-reg_receiver"/>
</dbReference>
<keyword evidence="4" id="KW-1185">Reference proteome</keyword>
<evidence type="ECO:0000256" key="1">
    <source>
        <dbReference type="PROSITE-ProRule" id="PRU00169"/>
    </source>
</evidence>
<comment type="caution">
    <text evidence="1">Lacks conserved residue(s) required for the propagation of feature annotation.</text>
</comment>
<evidence type="ECO:0000313" key="3">
    <source>
        <dbReference type="EMBL" id="GFE65013.1"/>
    </source>
</evidence>
<evidence type="ECO:0000313" key="4">
    <source>
        <dbReference type="Proteomes" id="UP000436822"/>
    </source>
</evidence>
<reference evidence="3 4" key="1">
    <citation type="submission" date="2019-12" db="EMBL/GenBank/DDBJ databases">
        <title>Litoreibacter badius sp. nov., a novel bacteriochlorophyll a-containing bacterium in the genus Litoreibacter.</title>
        <authorList>
            <person name="Kanamuro M."/>
            <person name="Takabe Y."/>
            <person name="Mori K."/>
            <person name="Takaichi S."/>
            <person name="Hanada S."/>
        </authorList>
    </citation>
    <scope>NUCLEOTIDE SEQUENCE [LARGE SCALE GENOMIC DNA]</scope>
    <source>
        <strain evidence="3 4">K6</strain>
    </source>
</reference>
<accession>A0A6N6JF79</accession>
<comment type="caution">
    <text evidence="3">The sequence shown here is derived from an EMBL/GenBank/DDBJ whole genome shotgun (WGS) entry which is preliminary data.</text>
</comment>
<protein>
    <submittedName>
        <fullName evidence="3">Response regulator</fullName>
    </submittedName>
</protein>
<dbReference type="GO" id="GO:0000160">
    <property type="term" value="P:phosphorelay signal transduction system"/>
    <property type="evidence" value="ECO:0007669"/>
    <property type="project" value="InterPro"/>
</dbReference>
<dbReference type="EMBL" id="BLJE01000002">
    <property type="protein sequence ID" value="GFE65013.1"/>
    <property type="molecule type" value="Genomic_DNA"/>
</dbReference>
<dbReference type="AlphaFoldDB" id="A0A6N6JF79"/>
<organism evidence="3 4">
    <name type="scientific">Litoreibacter roseus</name>
    <dbReference type="NCBI Taxonomy" id="2601869"/>
    <lineage>
        <taxon>Bacteria</taxon>
        <taxon>Pseudomonadati</taxon>
        <taxon>Pseudomonadota</taxon>
        <taxon>Alphaproteobacteria</taxon>
        <taxon>Rhodobacterales</taxon>
        <taxon>Roseobacteraceae</taxon>
        <taxon>Litoreibacter</taxon>
    </lineage>
</organism>
<dbReference type="PROSITE" id="PS50110">
    <property type="entry name" value="RESPONSE_REGULATORY"/>
    <property type="match status" value="1"/>
</dbReference>
<dbReference type="InterPro" id="IPR011006">
    <property type="entry name" value="CheY-like_superfamily"/>
</dbReference>
<dbReference type="OrthoDB" id="7874292at2"/>
<feature type="domain" description="Response regulatory" evidence="2">
    <location>
        <begin position="2"/>
        <end position="117"/>
    </location>
</feature>
<dbReference type="Proteomes" id="UP000436822">
    <property type="component" value="Unassembled WGS sequence"/>
</dbReference>
<evidence type="ECO:0000259" key="2">
    <source>
        <dbReference type="PROSITE" id="PS50110"/>
    </source>
</evidence>
<dbReference type="SUPFAM" id="SSF52172">
    <property type="entry name" value="CheY-like"/>
    <property type="match status" value="1"/>
</dbReference>
<proteinExistence type="predicted"/>
<gene>
    <name evidence="3" type="primary">osp</name>
    <name evidence="3" type="ORF">KIN_20870</name>
</gene>
<dbReference type="Gene3D" id="3.40.50.2300">
    <property type="match status" value="1"/>
</dbReference>
<dbReference type="RefSeq" id="WP_159806610.1">
    <property type="nucleotide sequence ID" value="NZ_BLJE01000002.1"/>
</dbReference>